<dbReference type="STRING" id="1513271.XM47_15915"/>
<name>A0A0J8GMZ3_9ALTE</name>
<evidence type="ECO:0000313" key="2">
    <source>
        <dbReference type="Proteomes" id="UP000037600"/>
    </source>
</evidence>
<accession>A0A0J8GMZ3</accession>
<dbReference type="EMBL" id="LAZL01000030">
    <property type="protein sequence ID" value="KMT64155.1"/>
    <property type="molecule type" value="Genomic_DNA"/>
</dbReference>
<reference evidence="1 2" key="1">
    <citation type="submission" date="2015-04" db="EMBL/GenBank/DDBJ databases">
        <title>Draft Genome Sequence of the Novel Agar-Digesting Marine Bacterium Q1.</title>
        <authorList>
            <person name="Li Y."/>
            <person name="Li D."/>
            <person name="Chen G."/>
            <person name="Du Z."/>
        </authorList>
    </citation>
    <scope>NUCLEOTIDE SEQUENCE [LARGE SCALE GENOMIC DNA]</scope>
    <source>
        <strain evidence="1 2">Q1</strain>
    </source>
</reference>
<dbReference type="AlphaFoldDB" id="A0A0J8GMZ3"/>
<sequence length="119" mass="14103">MKKLYLSLIIFIFSLIIYAFFVPYENWSSQSVQESMKRGDDIVKHLEEYKKKNGFYPINLQDLGKKIFSNIPAPIAGDKTWQYQQELSGKSFNLRVGTKNLEDGHILMRDHRYWIHDTQ</sequence>
<gene>
    <name evidence="1" type="ORF">XM47_15915</name>
</gene>
<evidence type="ECO:0000313" key="1">
    <source>
        <dbReference type="EMBL" id="KMT64155.1"/>
    </source>
</evidence>
<dbReference type="RefSeq" id="WP_048694710.1">
    <property type="nucleotide sequence ID" value="NZ_KQ130502.1"/>
</dbReference>
<evidence type="ECO:0008006" key="3">
    <source>
        <dbReference type="Google" id="ProtNLM"/>
    </source>
</evidence>
<protein>
    <recommendedName>
        <fullName evidence="3">Type II secretion system protein GspG C-terminal domain-containing protein</fullName>
    </recommendedName>
</protein>
<proteinExistence type="predicted"/>
<comment type="caution">
    <text evidence="1">The sequence shown here is derived from an EMBL/GenBank/DDBJ whole genome shotgun (WGS) entry which is preliminary data.</text>
</comment>
<organism evidence="1 2">
    <name type="scientific">Catenovulum maritimum</name>
    <dbReference type="NCBI Taxonomy" id="1513271"/>
    <lineage>
        <taxon>Bacteria</taxon>
        <taxon>Pseudomonadati</taxon>
        <taxon>Pseudomonadota</taxon>
        <taxon>Gammaproteobacteria</taxon>
        <taxon>Alteromonadales</taxon>
        <taxon>Alteromonadaceae</taxon>
        <taxon>Catenovulum</taxon>
    </lineage>
</organism>
<keyword evidence="2" id="KW-1185">Reference proteome</keyword>
<dbReference type="Proteomes" id="UP000037600">
    <property type="component" value="Unassembled WGS sequence"/>
</dbReference>